<dbReference type="EMBL" id="CP048685">
    <property type="protein sequence ID" value="QPJ61642.1"/>
    <property type="molecule type" value="Genomic_DNA"/>
</dbReference>
<evidence type="ECO:0000313" key="2">
    <source>
        <dbReference type="Proteomes" id="UP000594688"/>
    </source>
</evidence>
<sequence length="184" mass="21759">MLQIDIRLWHREGWLTAHQNFRVTWSRGGEVRNNIEVHVKDNHVILNYKHRQSGDEWKKESYPVYLDWTHCNYGGKRPWFLCPVQGCRRRVAILYSAGIFACRQCNQVLYTSQMENEMDRATGRADKIRDRLGWEPGILNGNGLKPRGMHWRTFERLSAEHDFYVNQSLLGATLKFKVPMDYFG</sequence>
<organism evidence="1 2">
    <name type="scientific">Candidatus Nitronauta litoralis</name>
    <dbReference type="NCBI Taxonomy" id="2705533"/>
    <lineage>
        <taxon>Bacteria</taxon>
        <taxon>Pseudomonadati</taxon>
        <taxon>Nitrospinota/Tectimicrobiota group</taxon>
        <taxon>Nitrospinota</taxon>
        <taxon>Nitrospinia</taxon>
        <taxon>Nitrospinales</taxon>
        <taxon>Nitrospinaceae</taxon>
        <taxon>Candidatus Nitronauta</taxon>
    </lineage>
</organism>
<dbReference type="AlphaFoldDB" id="A0A7T0BWA6"/>
<dbReference type="Proteomes" id="UP000594688">
    <property type="component" value="Chromosome"/>
</dbReference>
<name>A0A7T0BWA6_9BACT</name>
<gene>
    <name evidence="1" type="ORF">G3M70_06990</name>
</gene>
<protein>
    <submittedName>
        <fullName evidence="1">Uncharacterized protein</fullName>
    </submittedName>
</protein>
<proteinExistence type="predicted"/>
<dbReference type="KEGG" id="nli:G3M70_06990"/>
<evidence type="ECO:0000313" key="1">
    <source>
        <dbReference type="EMBL" id="QPJ61642.1"/>
    </source>
</evidence>
<accession>A0A7T0BWA6</accession>
<reference evidence="1 2" key="1">
    <citation type="submission" date="2020-02" db="EMBL/GenBank/DDBJ databases">
        <title>Genomic and physiological characterization of two novel Nitrospinaceae genera.</title>
        <authorList>
            <person name="Mueller A.J."/>
            <person name="Jung M.-Y."/>
            <person name="Strachan C.R."/>
            <person name="Herbold C.W."/>
            <person name="Kirkegaard R.H."/>
            <person name="Daims H."/>
        </authorList>
    </citation>
    <scope>NUCLEOTIDE SEQUENCE [LARGE SCALE GENOMIC DNA]</scope>
    <source>
        <strain evidence="1">EB</strain>
    </source>
</reference>